<gene>
    <name evidence="2" type="ORF">METZ01_LOCUS36899</name>
</gene>
<feature type="domain" description="Xylose isomerase-like TIM barrel" evidence="1">
    <location>
        <begin position="67"/>
        <end position="287"/>
    </location>
</feature>
<dbReference type="InterPro" id="IPR050312">
    <property type="entry name" value="IolE/XylAMocC-like"/>
</dbReference>
<evidence type="ECO:0000259" key="1">
    <source>
        <dbReference type="Pfam" id="PF01261"/>
    </source>
</evidence>
<dbReference type="SUPFAM" id="SSF51658">
    <property type="entry name" value="Xylose isomerase-like"/>
    <property type="match status" value="1"/>
</dbReference>
<dbReference type="PANTHER" id="PTHR12110">
    <property type="entry name" value="HYDROXYPYRUVATE ISOMERASE"/>
    <property type="match status" value="1"/>
</dbReference>
<dbReference type="Gene3D" id="3.20.20.150">
    <property type="entry name" value="Divalent-metal-dependent TIM barrel enzymes"/>
    <property type="match status" value="1"/>
</dbReference>
<sequence>MNRREFLKKSIIISGGISLSGISILQLNSCERKNMPFQISLAEWSLHRTIRSKKIDHLDFFDITKNKFGLSAVEYVNVFFFDKANDSGYLNEMKIRADDLGIKSLLIMCDSEGDLGDPDPKQRTKAIENHYKWVDAAKFLGCHSIRVNARSTGSYDEQIKLATDGLQRLTEFAKDFGINIIVENHGGLSSNGSWLSKVIQDIDHPMCGTLPDFGNFKIEGNTWYDRYKGVSELMPFAKGVSAKSNSFDHKGNETQTDYYKMIKIVLASGYDGYIGIEYEGNELGEMEGILATKELLERVGISLA</sequence>
<accession>A0A381QX97</accession>
<dbReference type="PANTHER" id="PTHR12110:SF53">
    <property type="entry name" value="BLR5974 PROTEIN"/>
    <property type="match status" value="1"/>
</dbReference>
<organism evidence="2">
    <name type="scientific">marine metagenome</name>
    <dbReference type="NCBI Taxonomy" id="408172"/>
    <lineage>
        <taxon>unclassified sequences</taxon>
        <taxon>metagenomes</taxon>
        <taxon>ecological metagenomes</taxon>
    </lineage>
</organism>
<dbReference type="EMBL" id="UINC01001578">
    <property type="protein sequence ID" value="SUZ84045.1"/>
    <property type="molecule type" value="Genomic_DNA"/>
</dbReference>
<dbReference type="InterPro" id="IPR036237">
    <property type="entry name" value="Xyl_isomerase-like_sf"/>
</dbReference>
<reference evidence="2" key="1">
    <citation type="submission" date="2018-05" db="EMBL/GenBank/DDBJ databases">
        <authorList>
            <person name="Lanie J.A."/>
            <person name="Ng W.-L."/>
            <person name="Kazmierczak K.M."/>
            <person name="Andrzejewski T.M."/>
            <person name="Davidsen T.M."/>
            <person name="Wayne K.J."/>
            <person name="Tettelin H."/>
            <person name="Glass J.I."/>
            <person name="Rusch D."/>
            <person name="Podicherti R."/>
            <person name="Tsui H.-C.T."/>
            <person name="Winkler M.E."/>
        </authorList>
    </citation>
    <scope>NUCLEOTIDE SEQUENCE</scope>
</reference>
<dbReference type="AlphaFoldDB" id="A0A381QX97"/>
<name>A0A381QX97_9ZZZZ</name>
<dbReference type="Pfam" id="PF01261">
    <property type="entry name" value="AP_endonuc_2"/>
    <property type="match status" value="1"/>
</dbReference>
<evidence type="ECO:0000313" key="2">
    <source>
        <dbReference type="EMBL" id="SUZ84045.1"/>
    </source>
</evidence>
<proteinExistence type="predicted"/>
<protein>
    <recommendedName>
        <fullName evidence="1">Xylose isomerase-like TIM barrel domain-containing protein</fullName>
    </recommendedName>
</protein>
<dbReference type="InterPro" id="IPR013022">
    <property type="entry name" value="Xyl_isomerase-like_TIM-brl"/>
</dbReference>